<dbReference type="InterPro" id="IPR051551">
    <property type="entry name" value="Autotransporter_adhesion"/>
</dbReference>
<dbReference type="EMBL" id="CP021108">
    <property type="protein sequence ID" value="ARP81994.1"/>
    <property type="molecule type" value="Genomic_DNA"/>
</dbReference>
<accession>A0A1W6YLY0</accession>
<dbReference type="Gene3D" id="2.40.128.130">
    <property type="entry name" value="Autotransporter beta-domain"/>
    <property type="match status" value="1"/>
</dbReference>
<dbReference type="PROSITE" id="PS51208">
    <property type="entry name" value="AUTOTRANSPORTER"/>
    <property type="match status" value="1"/>
</dbReference>
<dbReference type="InterPro" id="IPR012332">
    <property type="entry name" value="Autotransporter_pectin_lyase_C"/>
</dbReference>
<dbReference type="PANTHER" id="PTHR35037:SF3">
    <property type="entry name" value="C-TERMINAL REGION OF AIDA-LIKE PROTEIN"/>
    <property type="match status" value="1"/>
</dbReference>
<dbReference type="SUPFAM" id="SSF103515">
    <property type="entry name" value="Autotransporter"/>
    <property type="match status" value="1"/>
</dbReference>
<dbReference type="NCBIfam" id="TIGR02601">
    <property type="entry name" value="autotrns_rpt"/>
    <property type="match status" value="5"/>
</dbReference>
<dbReference type="STRING" id="1416806.CAL12_15015"/>
<dbReference type="SMART" id="SM00869">
    <property type="entry name" value="Autotransporter"/>
    <property type="match status" value="1"/>
</dbReference>
<dbReference type="InterPro" id="IPR036709">
    <property type="entry name" value="Autotransporte_beta_dom_sf"/>
</dbReference>
<keyword evidence="2" id="KW-0843">Virulence</keyword>
<dbReference type="OrthoDB" id="5760545at2"/>
<feature type="region of interest" description="Disordered" evidence="3">
    <location>
        <begin position="61"/>
        <end position="158"/>
    </location>
</feature>
<evidence type="ECO:0000256" key="1">
    <source>
        <dbReference type="ARBA" id="ARBA00022729"/>
    </source>
</evidence>
<dbReference type="NCBIfam" id="TIGR01414">
    <property type="entry name" value="autotrans_barl"/>
    <property type="match status" value="1"/>
</dbReference>
<organism evidence="5 6">
    <name type="scientific">Bordetella genomosp. 8</name>
    <dbReference type="NCBI Taxonomy" id="1416806"/>
    <lineage>
        <taxon>Bacteria</taxon>
        <taxon>Pseudomonadati</taxon>
        <taxon>Pseudomonadota</taxon>
        <taxon>Betaproteobacteria</taxon>
        <taxon>Burkholderiales</taxon>
        <taxon>Alcaligenaceae</taxon>
        <taxon>Bordetella</taxon>
    </lineage>
</organism>
<feature type="domain" description="Autotransporter" evidence="4">
    <location>
        <begin position="1638"/>
        <end position="1919"/>
    </location>
</feature>
<keyword evidence="6" id="KW-1185">Reference proteome</keyword>
<sequence length="1919" mass="183994">MNRVYRRVRNAKSGAVQVASEGARSVSTFTGGGRALKPMAAVLMALGMTAIAAPCVAQSAAQGGSVGSDRSGMGGAGNGEGGGARLLSGSSSPTPIAGTPASNGVGGAGASGTDTGSGVAGAGGGGGGLATGPSPLLVGGQGTDGASDSRLPGGGGGGGAAVFDNSAISIDVPAGFQLVGGAGGAGGPPTVGSGAGGAGGGGGGAGVIAGDPNVTVQVLSGGSVTGGAGGAGGSGEPAFQSFGGGGGGGGDGLVLTNIASRTINHGVITGGAGGAGGSAFSTGGGGGEGGDGIRILGTDSSVQNDGVITGGRGGAGGTAAGGNGDDGVGGAGVRAIAPRLLVTNSGAIRGGDGTGNGAAGAAIVVQGTSGIDNAGELSGGVTTGGGRAPAVIFNGTNNQLFLEVGSLVRGALQVNSGAVAQVTAETNVALDGALLNGGSLTLLLPTGNTLDLGNTILGAGTVNASGAGTVALKGANISGTIDFANSGGVGLAGNIQTTGSQHYASAVALDAATTLFSTAGSLTLDGGIDGARSLNLFASGTVTVGGAIGGTVPLTALTVNAQALAASGSIDAGALSITTSDDLTQQGAYTVTGNASFSATGGDITLTNAGNHFGSASLIAAGDATLVASGPLTISLASVGQNLSVSTTGGTLTLPAGATTGAGFIHLSGDQIQTGPLTANEVELSPSSGMSLSGDVTSSTALVLQSPGAGAITQTAGRIFASTLQADLGGGLTLTSAGNIISNIGDITAQDVAIASTAPLTVNGTVNARSLVLAGAQGVTITGNVTADTAQIGAGTTWTVGAGATTGSLVADTAVDGTLRFDRSDNVSFANVLTGNATGQLIQSGAGKLVFDGDGSAFDGNTTVQAGGLVVGSTAGSGAVLGGSVTVGSGASLGGHGRIAGNAALAGGAVLSPGNSIGTLTVDGNFSMASGSIMDAELGAAGNGDKVAVGGDLALNGVTLNISDAGGMGPGVYNIFSYGGSLTETNGGIFFGSQPAGHTLQLQTLTGDKRINIVDATNTTLQYWNANHLADPTRMGGGSGTWSVTSPVWTDANGSVTGAMTPQPGFAVFGGAAGVVTVDGTAGAVVASGMQFLSDGYRVDGAPVTLVGAAGTPVIRVGNGNATGAGYVATIDSVLAGVQGLNKMDAGTLVLNGLNTYSGGTTISGGAIAVSDDRNLGDASNGVSLQGGNLRITGTAYTATSRALTLLPGGAVDVADAGNVFSWNGAISGTGALVKQGAGTLVLNGTTTYTGGTTVAAGTLQGNTATLKGDIVNHAALVFAQDTDGSYTGTMSGTGSMTKLGAGALTLTGANSYTGGTTVSAGTLVGSGTSLQGNIVNNATVIFNQPADGSYGGVLSGNGSLLKQGAGTLAVNGDSGAYAGSTQLLAGGLEVNGRLGGTLTVDNGTTLSGTGTVGTTSIASGATLSPGNADAPVATLTVNGNLSFAPGSTYRADTTVAGAHDSVHVTGTAHLAGSVVDVGENGTYTASTTYRLLTADGGVNGQFDSVSSNLAFLTPSLNYDANNVDLLMQLKQDGTGASIDFADAARTRNQRATANGLQSLPATSALYTRVLNLPEGAPPAVFDSLSGEIHASTTSVLLGVADNVATLPLAHLRANLDAGQAAGAPTAQLGAGDASAMPRAAAQPVWAQVFGNWRTLDGDGNAAKVKDTDSGLFVGADRGVGNGWRVGGALGYTDSDIDVHQRGSTSDVDSYSATVYGGKAFDAGAGKINLSVGAGYTWHDIRSKRDVNAAGADQELKADYRASTAQVFTELGYAMPLNERVTLEPFIGGSYSDLRTRGFAESGGDAALSGDSASNKVAATTLGLHARMTFDSAGAQGSLHGTLGWRHAYGDVTPDTTMAFDGGQPFTVAGTPIARDAALLQLGVEMAVSRSTTVGVAYGGQFGDGNKQNTGTLDVRYRF</sequence>
<name>A0A1W6YLY0_9BORD</name>
<reference evidence="5 6" key="1">
    <citation type="submission" date="2017-05" db="EMBL/GenBank/DDBJ databases">
        <title>Complete and WGS of Bordetella genogroups.</title>
        <authorList>
            <person name="Spilker T."/>
            <person name="LiPuma J."/>
        </authorList>
    </citation>
    <scope>NUCLEOTIDE SEQUENCE [LARGE SCALE GENOMIC DNA]</scope>
    <source>
        <strain evidence="5 6">AU19157</strain>
    </source>
</reference>
<dbReference type="InterPro" id="IPR011050">
    <property type="entry name" value="Pectin_lyase_fold/virulence"/>
</dbReference>
<gene>
    <name evidence="5" type="ORF">CAL12_15015</name>
</gene>
<evidence type="ECO:0000259" key="4">
    <source>
        <dbReference type="PROSITE" id="PS51208"/>
    </source>
</evidence>
<dbReference type="InterPro" id="IPR006315">
    <property type="entry name" value="OM_autotransptr_brl_dom"/>
</dbReference>
<dbReference type="GO" id="GO:0019867">
    <property type="term" value="C:outer membrane"/>
    <property type="evidence" value="ECO:0007669"/>
    <property type="project" value="InterPro"/>
</dbReference>
<dbReference type="RefSeq" id="WP_086065259.1">
    <property type="nucleotide sequence ID" value="NZ_CP021108.1"/>
</dbReference>
<dbReference type="Pfam" id="PF12951">
    <property type="entry name" value="PATR"/>
    <property type="match status" value="5"/>
</dbReference>
<dbReference type="KEGG" id="bgv:CAL12_15015"/>
<dbReference type="Proteomes" id="UP000194151">
    <property type="component" value="Chromosome"/>
</dbReference>
<feature type="compositionally biased region" description="Gly residues" evidence="3">
    <location>
        <begin position="118"/>
        <end position="130"/>
    </location>
</feature>
<dbReference type="InterPro" id="IPR043709">
    <property type="entry name" value="DUF5649"/>
</dbReference>
<keyword evidence="1" id="KW-0732">Signal</keyword>
<dbReference type="InterPro" id="IPR024973">
    <property type="entry name" value="ESPR"/>
</dbReference>
<evidence type="ECO:0000256" key="3">
    <source>
        <dbReference type="SAM" id="MobiDB-lite"/>
    </source>
</evidence>
<dbReference type="SUPFAM" id="SSF51126">
    <property type="entry name" value="Pectin lyase-like"/>
    <property type="match status" value="4"/>
</dbReference>
<evidence type="ECO:0000313" key="5">
    <source>
        <dbReference type="EMBL" id="ARP81994.1"/>
    </source>
</evidence>
<protein>
    <recommendedName>
        <fullName evidence="4">Autotransporter domain-containing protein</fullName>
    </recommendedName>
</protein>
<dbReference type="Pfam" id="PF03797">
    <property type="entry name" value="Autotransporter"/>
    <property type="match status" value="1"/>
</dbReference>
<dbReference type="InterPro" id="IPR013425">
    <property type="entry name" value="Autotrns_rpt"/>
</dbReference>
<evidence type="ECO:0000256" key="2">
    <source>
        <dbReference type="ARBA" id="ARBA00023026"/>
    </source>
</evidence>
<proteinExistence type="predicted"/>
<evidence type="ECO:0000313" key="6">
    <source>
        <dbReference type="Proteomes" id="UP000194151"/>
    </source>
</evidence>
<dbReference type="Pfam" id="PF13018">
    <property type="entry name" value="ESPR"/>
    <property type="match status" value="1"/>
</dbReference>
<dbReference type="PANTHER" id="PTHR35037">
    <property type="entry name" value="C-TERMINAL REGION OF AIDA-LIKE PROTEIN"/>
    <property type="match status" value="1"/>
</dbReference>
<feature type="compositionally biased region" description="Gly residues" evidence="3">
    <location>
        <begin position="72"/>
        <end position="84"/>
    </location>
</feature>
<dbReference type="InterPro" id="IPR005546">
    <property type="entry name" value="Autotransporte_beta"/>
</dbReference>
<dbReference type="Pfam" id="PF18886">
    <property type="entry name" value="DUF5649"/>
    <property type="match status" value="1"/>
</dbReference>
<dbReference type="Gene3D" id="2.160.20.20">
    <property type="match status" value="3"/>
</dbReference>